<protein>
    <submittedName>
        <fullName evidence="1">Uncharacterized protein</fullName>
    </submittedName>
</protein>
<organism evidence="1 2">
    <name type="scientific">Dallia pectoralis</name>
    <name type="common">Alaska blackfish</name>
    <dbReference type="NCBI Taxonomy" id="75939"/>
    <lineage>
        <taxon>Eukaryota</taxon>
        <taxon>Metazoa</taxon>
        <taxon>Chordata</taxon>
        <taxon>Craniata</taxon>
        <taxon>Vertebrata</taxon>
        <taxon>Euteleostomi</taxon>
        <taxon>Actinopterygii</taxon>
        <taxon>Neopterygii</taxon>
        <taxon>Teleostei</taxon>
        <taxon>Protacanthopterygii</taxon>
        <taxon>Esociformes</taxon>
        <taxon>Umbridae</taxon>
        <taxon>Dallia</taxon>
    </lineage>
</organism>
<comment type="caution">
    <text evidence="1">The sequence shown here is derived from an EMBL/GenBank/DDBJ whole genome shotgun (WGS) entry which is preliminary data.</text>
</comment>
<accession>A0ACC2H3P8</accession>
<dbReference type="Proteomes" id="UP001157502">
    <property type="component" value="Chromosome 6"/>
</dbReference>
<reference evidence="1" key="1">
    <citation type="submission" date="2021-05" db="EMBL/GenBank/DDBJ databases">
        <authorList>
            <person name="Pan Q."/>
            <person name="Jouanno E."/>
            <person name="Zahm M."/>
            <person name="Klopp C."/>
            <person name="Cabau C."/>
            <person name="Louis A."/>
            <person name="Berthelot C."/>
            <person name="Parey E."/>
            <person name="Roest Crollius H."/>
            <person name="Montfort J."/>
            <person name="Robinson-Rechavi M."/>
            <person name="Bouchez O."/>
            <person name="Lampietro C."/>
            <person name="Lopez Roques C."/>
            <person name="Donnadieu C."/>
            <person name="Postlethwait J."/>
            <person name="Bobe J."/>
            <person name="Dillon D."/>
            <person name="Chandos A."/>
            <person name="von Hippel F."/>
            <person name="Guiguen Y."/>
        </authorList>
    </citation>
    <scope>NUCLEOTIDE SEQUENCE</scope>
    <source>
        <strain evidence="1">YG-Jan2019</strain>
    </source>
</reference>
<keyword evidence="2" id="KW-1185">Reference proteome</keyword>
<dbReference type="EMBL" id="CM055733">
    <property type="protein sequence ID" value="KAJ8010549.1"/>
    <property type="molecule type" value="Genomic_DNA"/>
</dbReference>
<name>A0ACC2H3P8_DALPE</name>
<evidence type="ECO:0000313" key="1">
    <source>
        <dbReference type="EMBL" id="KAJ8010549.1"/>
    </source>
</evidence>
<evidence type="ECO:0000313" key="2">
    <source>
        <dbReference type="Proteomes" id="UP001157502"/>
    </source>
</evidence>
<gene>
    <name evidence="1" type="ORF">DPEC_G00076240</name>
</gene>
<proteinExistence type="predicted"/>
<sequence length="116" mass="13775">MNAELTAKKRKLEDECSELKKDIDDLELTLAKVEKEKHATENKVKNLTEEMSGLDEIIAKLTKRRKLYRRLISRHWMTYRVKKTRSTHSPRQKPNWNSKLMILKGLWSKKKNKDGP</sequence>